<evidence type="ECO:0000313" key="1">
    <source>
        <dbReference type="EMBL" id="KAG8089628.1"/>
    </source>
</evidence>
<reference evidence="1" key="1">
    <citation type="journal article" date="2021" name="bioRxiv">
        <title>Whole Genome Assembly and Annotation of Northern Wild Rice, Zizania palustris L., Supports a Whole Genome Duplication in the Zizania Genus.</title>
        <authorList>
            <person name="Haas M."/>
            <person name="Kono T."/>
            <person name="Macchietto M."/>
            <person name="Millas R."/>
            <person name="McGilp L."/>
            <person name="Shao M."/>
            <person name="Duquette J."/>
            <person name="Hirsch C.N."/>
            <person name="Kimball J."/>
        </authorList>
    </citation>
    <scope>NUCLEOTIDE SEQUENCE</scope>
    <source>
        <tissue evidence="1">Fresh leaf tissue</tissue>
    </source>
</reference>
<dbReference type="GO" id="GO:0016866">
    <property type="term" value="F:intramolecular transferase activity"/>
    <property type="evidence" value="ECO:0007669"/>
    <property type="project" value="InterPro"/>
</dbReference>
<reference evidence="1" key="2">
    <citation type="submission" date="2021-02" db="EMBL/GenBank/DDBJ databases">
        <authorList>
            <person name="Kimball J.A."/>
            <person name="Haas M.W."/>
            <person name="Macchietto M."/>
            <person name="Kono T."/>
            <person name="Duquette J."/>
            <person name="Shao M."/>
        </authorList>
    </citation>
    <scope>NUCLEOTIDE SEQUENCE</scope>
    <source>
        <tissue evidence="1">Fresh leaf tissue</tissue>
    </source>
</reference>
<dbReference type="GO" id="GO:0016104">
    <property type="term" value="P:triterpenoid biosynthetic process"/>
    <property type="evidence" value="ECO:0007669"/>
    <property type="project" value="InterPro"/>
</dbReference>
<dbReference type="GO" id="GO:0005811">
    <property type="term" value="C:lipid droplet"/>
    <property type="evidence" value="ECO:0007669"/>
    <property type="project" value="InterPro"/>
</dbReference>
<protein>
    <submittedName>
        <fullName evidence="1">Uncharacterized protein</fullName>
    </submittedName>
</protein>
<dbReference type="Proteomes" id="UP000729402">
    <property type="component" value="Unassembled WGS sequence"/>
</dbReference>
<dbReference type="PANTHER" id="PTHR11764">
    <property type="entry name" value="TERPENE CYCLASE/MUTASE FAMILY MEMBER"/>
    <property type="match status" value="1"/>
</dbReference>
<evidence type="ECO:0000313" key="2">
    <source>
        <dbReference type="Proteomes" id="UP000729402"/>
    </source>
</evidence>
<dbReference type="EMBL" id="JAAALK010000081">
    <property type="protein sequence ID" value="KAG8089628.1"/>
    <property type="molecule type" value="Genomic_DNA"/>
</dbReference>
<dbReference type="PANTHER" id="PTHR11764:SF88">
    <property type="entry name" value="ACHILLEOL B SYNTHASE"/>
    <property type="match status" value="1"/>
</dbReference>
<sequence>MWSWRNTSGVGGMPVMSREWRFSDGGSDSQQDGVSMLISVVVYDGCQTWETAFIIQAFCSTGLVDEFSSTLEKAYGFLKHSQVLHDLPNGKSFYRHRSKASATACRLSVFCRHLSDLNHHLPVMSHALLSPPSSPTGADLIRRCLPPLKRLPAAEQFHSPVACHSSSFPIEAACCCRADHHR</sequence>
<dbReference type="OrthoDB" id="602388at2759"/>
<comment type="caution">
    <text evidence="1">The sequence shown here is derived from an EMBL/GenBank/DDBJ whole genome shotgun (WGS) entry which is preliminary data.</text>
</comment>
<dbReference type="InterPro" id="IPR018333">
    <property type="entry name" value="Squalene_cyclase"/>
</dbReference>
<keyword evidence="2" id="KW-1185">Reference proteome</keyword>
<accession>A0A8J5WIV1</accession>
<gene>
    <name evidence="1" type="ORF">GUJ93_ZPchr0011g28803</name>
</gene>
<proteinExistence type="predicted"/>
<name>A0A8J5WIV1_ZIZPA</name>
<organism evidence="1 2">
    <name type="scientific">Zizania palustris</name>
    <name type="common">Northern wild rice</name>
    <dbReference type="NCBI Taxonomy" id="103762"/>
    <lineage>
        <taxon>Eukaryota</taxon>
        <taxon>Viridiplantae</taxon>
        <taxon>Streptophyta</taxon>
        <taxon>Embryophyta</taxon>
        <taxon>Tracheophyta</taxon>
        <taxon>Spermatophyta</taxon>
        <taxon>Magnoliopsida</taxon>
        <taxon>Liliopsida</taxon>
        <taxon>Poales</taxon>
        <taxon>Poaceae</taxon>
        <taxon>BOP clade</taxon>
        <taxon>Oryzoideae</taxon>
        <taxon>Oryzeae</taxon>
        <taxon>Zizaniinae</taxon>
        <taxon>Zizania</taxon>
    </lineage>
</organism>
<dbReference type="AlphaFoldDB" id="A0A8J5WIV1"/>